<evidence type="ECO:0000256" key="1">
    <source>
        <dbReference type="SAM" id="MobiDB-lite"/>
    </source>
</evidence>
<dbReference type="RefSeq" id="XP_062683090.1">
    <property type="nucleotide sequence ID" value="XM_062821261.1"/>
</dbReference>
<feature type="compositionally biased region" description="Polar residues" evidence="1">
    <location>
        <begin position="471"/>
        <end position="490"/>
    </location>
</feature>
<dbReference type="Proteomes" id="UP001278500">
    <property type="component" value="Unassembled WGS sequence"/>
</dbReference>
<proteinExistence type="predicted"/>
<dbReference type="AlphaFoldDB" id="A0AAE0MU99"/>
<dbReference type="SUPFAM" id="SSF53474">
    <property type="entry name" value="alpha/beta-Hydrolases"/>
    <property type="match status" value="1"/>
</dbReference>
<protein>
    <submittedName>
        <fullName evidence="3">Alpha/Beta hydrolase protein</fullName>
    </submittedName>
</protein>
<reference evidence="3" key="1">
    <citation type="journal article" date="2023" name="Mol. Phylogenet. Evol.">
        <title>Genome-scale phylogeny and comparative genomics of the fungal order Sordariales.</title>
        <authorList>
            <person name="Hensen N."/>
            <person name="Bonometti L."/>
            <person name="Westerberg I."/>
            <person name="Brannstrom I.O."/>
            <person name="Guillou S."/>
            <person name="Cros-Aarteil S."/>
            <person name="Calhoun S."/>
            <person name="Haridas S."/>
            <person name="Kuo A."/>
            <person name="Mondo S."/>
            <person name="Pangilinan J."/>
            <person name="Riley R."/>
            <person name="LaButti K."/>
            <person name="Andreopoulos B."/>
            <person name="Lipzen A."/>
            <person name="Chen C."/>
            <person name="Yan M."/>
            <person name="Daum C."/>
            <person name="Ng V."/>
            <person name="Clum A."/>
            <person name="Steindorff A."/>
            <person name="Ohm R.A."/>
            <person name="Martin F."/>
            <person name="Silar P."/>
            <person name="Natvig D.O."/>
            <person name="Lalanne C."/>
            <person name="Gautier V."/>
            <person name="Ament-Velasquez S.L."/>
            <person name="Kruys A."/>
            <person name="Hutchinson M.I."/>
            <person name="Powell A.J."/>
            <person name="Barry K."/>
            <person name="Miller A.N."/>
            <person name="Grigoriev I.V."/>
            <person name="Debuchy R."/>
            <person name="Gladieux P."/>
            <person name="Hiltunen Thoren M."/>
            <person name="Johannesson H."/>
        </authorList>
    </citation>
    <scope>NUCLEOTIDE SEQUENCE</scope>
    <source>
        <strain evidence="3">CBS 560.94</strain>
    </source>
</reference>
<dbReference type="GO" id="GO:0016787">
    <property type="term" value="F:hydrolase activity"/>
    <property type="evidence" value="ECO:0007669"/>
    <property type="project" value="UniProtKB-KW"/>
</dbReference>
<accession>A0AAE0MU99</accession>
<keyword evidence="3" id="KW-0378">Hydrolase</keyword>
<dbReference type="InterPro" id="IPR029058">
    <property type="entry name" value="AB_hydrolase_fold"/>
</dbReference>
<dbReference type="GeneID" id="87858415"/>
<evidence type="ECO:0000313" key="4">
    <source>
        <dbReference type="Proteomes" id="UP001278500"/>
    </source>
</evidence>
<dbReference type="InterPro" id="IPR000073">
    <property type="entry name" value="AB_hydrolase_1"/>
</dbReference>
<feature type="region of interest" description="Disordered" evidence="1">
    <location>
        <begin position="394"/>
        <end position="555"/>
    </location>
</feature>
<dbReference type="InterPro" id="IPR050228">
    <property type="entry name" value="Carboxylesterase_BioH"/>
</dbReference>
<keyword evidence="4" id="KW-1185">Reference proteome</keyword>
<comment type="caution">
    <text evidence="3">The sequence shown here is derived from an EMBL/GenBank/DDBJ whole genome shotgun (WGS) entry which is preliminary data.</text>
</comment>
<dbReference type="CDD" id="cd12809">
    <property type="entry name" value="Esterase_713_like-2"/>
    <property type="match status" value="1"/>
</dbReference>
<reference evidence="3" key="2">
    <citation type="submission" date="2023-06" db="EMBL/GenBank/DDBJ databases">
        <authorList>
            <consortium name="Lawrence Berkeley National Laboratory"/>
            <person name="Haridas S."/>
            <person name="Hensen N."/>
            <person name="Bonometti L."/>
            <person name="Westerberg I."/>
            <person name="Brannstrom I.O."/>
            <person name="Guillou S."/>
            <person name="Cros-Aarteil S."/>
            <person name="Calhoun S."/>
            <person name="Kuo A."/>
            <person name="Mondo S."/>
            <person name="Pangilinan J."/>
            <person name="Riley R."/>
            <person name="Labutti K."/>
            <person name="Andreopoulos B."/>
            <person name="Lipzen A."/>
            <person name="Chen C."/>
            <person name="Yanf M."/>
            <person name="Daum C."/>
            <person name="Ng V."/>
            <person name="Clum A."/>
            <person name="Steindorff A."/>
            <person name="Ohm R."/>
            <person name="Martin F."/>
            <person name="Silar P."/>
            <person name="Natvig D."/>
            <person name="Lalanne C."/>
            <person name="Gautier V."/>
            <person name="Ament-Velasquez S.L."/>
            <person name="Kruys A."/>
            <person name="Hutchinson M.I."/>
            <person name="Powell A.J."/>
            <person name="Barry K."/>
            <person name="Miller A.N."/>
            <person name="Grigoriev I.V."/>
            <person name="Debuchy R."/>
            <person name="Gladieux P."/>
            <person name="Thoren M.H."/>
            <person name="Johannesson H."/>
        </authorList>
    </citation>
    <scope>NUCLEOTIDE SEQUENCE</scope>
    <source>
        <strain evidence="3">CBS 560.94</strain>
    </source>
</reference>
<name>A0AAE0MU99_9PEZI</name>
<evidence type="ECO:0000313" key="3">
    <source>
        <dbReference type="EMBL" id="KAK3348008.1"/>
    </source>
</evidence>
<dbReference type="PANTHER" id="PTHR43194">
    <property type="entry name" value="HYDROLASE ALPHA/BETA FOLD FAMILY"/>
    <property type="match status" value="1"/>
</dbReference>
<organism evidence="3 4">
    <name type="scientific">Neurospora tetraspora</name>
    <dbReference type="NCBI Taxonomy" id="94610"/>
    <lineage>
        <taxon>Eukaryota</taxon>
        <taxon>Fungi</taxon>
        <taxon>Dikarya</taxon>
        <taxon>Ascomycota</taxon>
        <taxon>Pezizomycotina</taxon>
        <taxon>Sordariomycetes</taxon>
        <taxon>Sordariomycetidae</taxon>
        <taxon>Sordariales</taxon>
        <taxon>Sordariaceae</taxon>
        <taxon>Neurospora</taxon>
    </lineage>
</organism>
<evidence type="ECO:0000259" key="2">
    <source>
        <dbReference type="Pfam" id="PF12697"/>
    </source>
</evidence>
<dbReference type="Pfam" id="PF12697">
    <property type="entry name" value="Abhydrolase_6"/>
    <property type="match status" value="1"/>
</dbReference>
<dbReference type="EMBL" id="JAUEPP010000003">
    <property type="protein sequence ID" value="KAK3348008.1"/>
    <property type="molecule type" value="Genomic_DNA"/>
</dbReference>
<feature type="domain" description="AB hydrolase-1" evidence="2">
    <location>
        <begin position="42"/>
        <end position="369"/>
    </location>
</feature>
<dbReference type="Gene3D" id="3.40.50.1820">
    <property type="entry name" value="alpha/beta hydrolase"/>
    <property type="match status" value="1"/>
</dbReference>
<gene>
    <name evidence="3" type="ORF">B0H65DRAFT_162236</name>
</gene>
<dbReference type="PANTHER" id="PTHR43194:SF4">
    <property type="entry name" value="AB HYDROLASE-1 DOMAIN-CONTAINING PROTEIN"/>
    <property type="match status" value="1"/>
</dbReference>
<sequence length="555" mass="60564">MAQPHHEVPPTAATCLPGAFSIGQMRVESLAPTVIRKNLMPIILLHGDYHTGSMWLTKPDSRPGWAYFFAERGHRVYTPHLPFHGRPGALVHYERVKAITPQTVENLYTAINKTNNPGWPAAKTHTQWPGSGVRGDPIFDQYFNQLVPLYMDPHERQAAAQEAVESLLRFLKRPAILIGQGSGANVAWLAADVAPDLIHAIVAVEPLGPPFGSALRNKNGELGPTSKFTRPAGIRQYGLADIPMQFDPPVAAPESFEELLGGTYPAFEPIPVTKFYARGRQGKFCFEQDPAGLLVGNSTESRAVPRKLTNLIGILQLVVTTEASFHRFSDWATVHFLRQAGATVKHHRLEEHGIRGNGHLCFLEKNSNDVANHVLNWLHNEAGVPKVQVLEARPSPSQAISASGGHGQSSIPPSGKACPTRKRPVEAELKPVGTIANSNQRESKRVQTNPSQPNNLNYHTSVTGDVRTSDSHNAPSVSTPHSSVVGNTQVARGVTPVPSTPHNKPIKRTGQTTLSERRIVEITTSPDSPTPRPIQDLERQRTSALNKLPTVPEAN</sequence>
<feature type="compositionally biased region" description="Polar residues" evidence="1">
    <location>
        <begin position="435"/>
        <end position="463"/>
    </location>
</feature>